<name>A0A7J7WHN4_MYOMY</name>
<gene>
    <name evidence="11" type="ORF">mMyoMyo1_012097</name>
</gene>
<feature type="domain" description="3CxxC-type" evidence="10">
    <location>
        <begin position="47"/>
        <end position="150"/>
    </location>
</feature>
<dbReference type="GO" id="GO:0016020">
    <property type="term" value="C:membrane"/>
    <property type="evidence" value="ECO:0007669"/>
    <property type="project" value="UniProtKB-SubCell"/>
</dbReference>
<dbReference type="SMART" id="SM01328">
    <property type="entry name" value="zf-3CxxC"/>
    <property type="match status" value="1"/>
</dbReference>
<evidence type="ECO:0000256" key="5">
    <source>
        <dbReference type="ARBA" id="ARBA00022833"/>
    </source>
</evidence>
<sequence length="479" mass="52734">MDGMDVWVSTLAQLMAKRKPEDTWELVLEENLSSGHLDSGSYEYRLRGLSRLQCNRCQWGWSSAHVHILFHVRWDKDRHLGLVKMRIWAQACQLCPPDARGDCQVSLLNVRLFLNKLVLFVLQQCYQESISSDECPEVCFGDHCEACDLGVCFFQKPPDPAWGPETRSPSTVQAMPALGSGPVANCAWGFVLPSVSDPLSESSHFFSEDMDIITVPFTLVSMGRDKGSVGPGEGTPSEAGLQGLMIIDRGSTDQPASLRALPTSMSILVNIKAPILHGRDHLLRSIKSFQVKGFIFKGFGSLLGQDKGPGADPSSNSGPTGDATLPVSYVLGLTEKGEGSITFPLSLANIIQGPDSLPDLNGSLTFPFIITDQCKGGAECGHDPALSPASSGSRGSLIIPFSAFSPIKLGGLQGSSHHRSGHCDRHRRRRARRPRARREEDFLEEEDGWCWPSFDPYEEVWVWMCMIFFVLWTLYLCTS</sequence>
<evidence type="ECO:0000256" key="1">
    <source>
        <dbReference type="ARBA" id="ARBA00004167"/>
    </source>
</evidence>
<keyword evidence="5" id="KW-0862">Zinc</keyword>
<keyword evidence="2 9" id="KW-0812">Transmembrane</keyword>
<keyword evidence="6 9" id="KW-1133">Transmembrane helix</keyword>
<feature type="compositionally biased region" description="Basic residues" evidence="8">
    <location>
        <begin position="416"/>
        <end position="436"/>
    </location>
</feature>
<keyword evidence="12" id="KW-1185">Reference proteome</keyword>
<dbReference type="Proteomes" id="UP000527355">
    <property type="component" value="Unassembled WGS sequence"/>
</dbReference>
<evidence type="ECO:0000256" key="9">
    <source>
        <dbReference type="SAM" id="Phobius"/>
    </source>
</evidence>
<dbReference type="Pfam" id="PF13695">
    <property type="entry name" value="Zn_ribbon_3CxxC"/>
    <property type="match status" value="1"/>
</dbReference>
<dbReference type="GO" id="GO:0008270">
    <property type="term" value="F:zinc ion binding"/>
    <property type="evidence" value="ECO:0007669"/>
    <property type="project" value="UniProtKB-KW"/>
</dbReference>
<dbReference type="EMBL" id="JABWUV010000008">
    <property type="protein sequence ID" value="KAF6336893.1"/>
    <property type="molecule type" value="Genomic_DNA"/>
</dbReference>
<dbReference type="GO" id="GO:0031849">
    <property type="term" value="F:olfactory receptor binding"/>
    <property type="evidence" value="ECO:0007669"/>
    <property type="project" value="TreeGrafter"/>
</dbReference>
<evidence type="ECO:0000313" key="12">
    <source>
        <dbReference type="Proteomes" id="UP000527355"/>
    </source>
</evidence>
<feature type="region of interest" description="Disordered" evidence="8">
    <location>
        <begin position="413"/>
        <end position="437"/>
    </location>
</feature>
<dbReference type="InterPro" id="IPR027377">
    <property type="entry name" value="ZAR1/RTP1-5-like_Znf-3CxxC"/>
</dbReference>
<feature type="transmembrane region" description="Helical" evidence="9">
    <location>
        <begin position="460"/>
        <end position="478"/>
    </location>
</feature>
<dbReference type="PANTHER" id="PTHR14402">
    <property type="entry name" value="RECEPTOR TRANSPORTING PROTEIN"/>
    <property type="match status" value="1"/>
</dbReference>
<evidence type="ECO:0000256" key="4">
    <source>
        <dbReference type="ARBA" id="ARBA00022771"/>
    </source>
</evidence>
<dbReference type="GO" id="GO:0006612">
    <property type="term" value="P:protein targeting to membrane"/>
    <property type="evidence" value="ECO:0007669"/>
    <property type="project" value="TreeGrafter"/>
</dbReference>
<reference evidence="11 12" key="1">
    <citation type="journal article" date="2020" name="Nature">
        <title>Six reference-quality genomes reveal evolution of bat adaptations.</title>
        <authorList>
            <person name="Jebb D."/>
            <person name="Huang Z."/>
            <person name="Pippel M."/>
            <person name="Hughes G.M."/>
            <person name="Lavrichenko K."/>
            <person name="Devanna P."/>
            <person name="Winkler S."/>
            <person name="Jermiin L.S."/>
            <person name="Skirmuntt E.C."/>
            <person name="Katzourakis A."/>
            <person name="Burkitt-Gray L."/>
            <person name="Ray D.A."/>
            <person name="Sullivan K.A.M."/>
            <person name="Roscito J.G."/>
            <person name="Kirilenko B.M."/>
            <person name="Davalos L.M."/>
            <person name="Corthals A.P."/>
            <person name="Power M.L."/>
            <person name="Jones G."/>
            <person name="Ransome R.D."/>
            <person name="Dechmann D.K.N."/>
            <person name="Locatelli A.G."/>
            <person name="Puechmaille S.J."/>
            <person name="Fedrigo O."/>
            <person name="Jarvis E.D."/>
            <person name="Hiller M."/>
            <person name="Vernes S.C."/>
            <person name="Myers E.W."/>
            <person name="Teeling E.C."/>
        </authorList>
    </citation>
    <scope>NUCLEOTIDE SEQUENCE [LARGE SCALE GENOMIC DNA]</scope>
    <source>
        <strain evidence="11">MMyoMyo1</strain>
        <tissue evidence="11">Flight muscle</tissue>
    </source>
</reference>
<comment type="subcellular location">
    <subcellularLocation>
        <location evidence="1">Membrane</location>
        <topology evidence="1">Single-pass membrane protein</topology>
    </subcellularLocation>
</comment>
<dbReference type="InterPro" id="IPR026096">
    <property type="entry name" value="R-trans_p"/>
</dbReference>
<evidence type="ECO:0000313" key="11">
    <source>
        <dbReference type="EMBL" id="KAF6336893.1"/>
    </source>
</evidence>
<evidence type="ECO:0000256" key="2">
    <source>
        <dbReference type="ARBA" id="ARBA00022692"/>
    </source>
</evidence>
<evidence type="ECO:0000256" key="7">
    <source>
        <dbReference type="ARBA" id="ARBA00023136"/>
    </source>
</evidence>
<dbReference type="PANTHER" id="PTHR14402:SF2">
    <property type="entry name" value="RECEPTOR-TRANSPORTING PROTEIN 5"/>
    <property type="match status" value="1"/>
</dbReference>
<keyword evidence="7 9" id="KW-0472">Membrane</keyword>
<evidence type="ECO:0000256" key="3">
    <source>
        <dbReference type="ARBA" id="ARBA00022723"/>
    </source>
</evidence>
<dbReference type="OrthoDB" id="9834809at2759"/>
<evidence type="ECO:0000259" key="10">
    <source>
        <dbReference type="SMART" id="SM01328"/>
    </source>
</evidence>
<comment type="caution">
    <text evidence="11">The sequence shown here is derived from an EMBL/GenBank/DDBJ whole genome shotgun (WGS) entry which is preliminary data.</text>
</comment>
<evidence type="ECO:0000256" key="6">
    <source>
        <dbReference type="ARBA" id="ARBA00022989"/>
    </source>
</evidence>
<dbReference type="GO" id="GO:0051205">
    <property type="term" value="P:protein insertion into membrane"/>
    <property type="evidence" value="ECO:0007669"/>
    <property type="project" value="TreeGrafter"/>
</dbReference>
<dbReference type="VEuPathDB" id="HostDB:GeneID_118661042"/>
<dbReference type="AlphaFoldDB" id="A0A7J7WHN4"/>
<proteinExistence type="predicted"/>
<organism evidence="11 12">
    <name type="scientific">Myotis myotis</name>
    <name type="common">Greater mouse-eared bat</name>
    <name type="synonym">Vespertilio myotis</name>
    <dbReference type="NCBI Taxonomy" id="51298"/>
    <lineage>
        <taxon>Eukaryota</taxon>
        <taxon>Metazoa</taxon>
        <taxon>Chordata</taxon>
        <taxon>Craniata</taxon>
        <taxon>Vertebrata</taxon>
        <taxon>Euteleostomi</taxon>
        <taxon>Mammalia</taxon>
        <taxon>Eutheria</taxon>
        <taxon>Laurasiatheria</taxon>
        <taxon>Chiroptera</taxon>
        <taxon>Yangochiroptera</taxon>
        <taxon>Vespertilionidae</taxon>
        <taxon>Myotis</taxon>
    </lineage>
</organism>
<keyword evidence="4" id="KW-0863">Zinc-finger</keyword>
<keyword evidence="3" id="KW-0479">Metal-binding</keyword>
<dbReference type="GO" id="GO:0001580">
    <property type="term" value="P:detection of chemical stimulus involved in sensory perception of bitter taste"/>
    <property type="evidence" value="ECO:0007669"/>
    <property type="project" value="TreeGrafter"/>
</dbReference>
<evidence type="ECO:0000256" key="8">
    <source>
        <dbReference type="SAM" id="MobiDB-lite"/>
    </source>
</evidence>
<protein>
    <recommendedName>
        <fullName evidence="10">3CxxC-type domain-containing protein</fullName>
    </recommendedName>
</protein>
<accession>A0A7J7WHN4</accession>